<sequence length="59" mass="6823">MKSQDVEYYQKRAEQELERALAASHPVAVSSHYRLSAMYLDLVHDSPARPTRPRNPLQN</sequence>
<evidence type="ECO:0000313" key="1">
    <source>
        <dbReference type="EMBL" id="PSJ43308.1"/>
    </source>
</evidence>
<dbReference type="AlphaFoldDB" id="A0A2P7QZB7"/>
<gene>
    <name evidence="1" type="ORF">C7I55_02735</name>
</gene>
<evidence type="ECO:0000313" key="2">
    <source>
        <dbReference type="Proteomes" id="UP000241167"/>
    </source>
</evidence>
<accession>A0A2P7QZB7</accession>
<keyword evidence="2" id="KW-1185">Reference proteome</keyword>
<dbReference type="EMBL" id="PXYI01000001">
    <property type="protein sequence ID" value="PSJ43308.1"/>
    <property type="molecule type" value="Genomic_DNA"/>
</dbReference>
<reference evidence="1 2" key="1">
    <citation type="submission" date="2018-03" db="EMBL/GenBank/DDBJ databases">
        <title>The draft genome of Sphingosinicella sp. GL-C-18.</title>
        <authorList>
            <person name="Liu L."/>
            <person name="Li L."/>
            <person name="Liang L."/>
            <person name="Zhang X."/>
            <person name="Wang T."/>
        </authorList>
    </citation>
    <scope>NUCLEOTIDE SEQUENCE [LARGE SCALE GENOMIC DNA]</scope>
    <source>
        <strain evidence="1 2">GL-C-18</strain>
    </source>
</reference>
<name>A0A2P7QZB7_9SPHN</name>
<proteinExistence type="predicted"/>
<protein>
    <submittedName>
        <fullName evidence="1">Uncharacterized protein</fullName>
    </submittedName>
</protein>
<organism evidence="1 2">
    <name type="scientific">Allosphingosinicella deserti</name>
    <dbReference type="NCBI Taxonomy" id="2116704"/>
    <lineage>
        <taxon>Bacteria</taxon>
        <taxon>Pseudomonadati</taxon>
        <taxon>Pseudomonadota</taxon>
        <taxon>Alphaproteobacteria</taxon>
        <taxon>Sphingomonadales</taxon>
        <taxon>Sphingomonadaceae</taxon>
        <taxon>Allosphingosinicella</taxon>
    </lineage>
</organism>
<dbReference type="Proteomes" id="UP000241167">
    <property type="component" value="Unassembled WGS sequence"/>
</dbReference>
<comment type="caution">
    <text evidence="1">The sequence shown here is derived from an EMBL/GenBank/DDBJ whole genome shotgun (WGS) entry which is preliminary data.</text>
</comment>